<comment type="similarity">
    <text evidence="1 9">Belongs to the lysophospholipase family.</text>
</comment>
<evidence type="ECO:0000256" key="7">
    <source>
        <dbReference type="ARBA" id="ARBA00023180"/>
    </source>
</evidence>
<sequence>MLASLGSTALTVLVTLALALTPSPAEAVPAEILRVRSSPTGTYAPGLVNCPPTSADRTNGLIRNASNYALSNSEADYISKHRSLRASDWASYLRRVGLDTNAFPGGADNFTKTISNLPRAAIALSGGGQRAQLVGGGMVQAFDGRNATANQRGTGGILQLVDYIAGLSGGSWTTGSLAINDWQSIQSLHDNVWNLQENLVIPNSNTLSFYTDLVGDVEDKADVVGRDYTAIADYWGRALSYHLVNSTWPNQGEATTWSDIRNTSSFKNYSAPFPIVIADERSPGAILISLNSSIWEFTPYEFGNWIPSGPAFMPIDSFGTKLSNGVSQEKDGLCYAGYDNFGYTVGTSSALFTGLFTSLIRSNGSSFIKDALLLITGTIAAFGNDVAQIANPLFQYGSSNNTRAERLTLVDGGLDLQNVPLWPVLQPARQLDVVIAVDSSADVTNWPNGTAPDATATRGRNSFFSSVAVPNFPSPNTFVNRGLNTRPTFFACNASDALNARTSANGTSSPLVVYLPNYPYIALGNTSTYQLAYNNSQSQSLIDNAFAAATLNGAEPDWPQCLACAMLERSWTRTGIQRPQNCTACMDKYCWDGTKNETTPVGYAPPIGLPEFVSSGGKVQGPPPFTGGDGTNSGPDSANAESVAGGNGGGNSGNTGAGVERVGLGSALILSTFVVFAGLAVLF</sequence>
<accession>A0A8X7N6A1</accession>
<organism evidence="12 13">
    <name type="scientific">Tilletia walkeri</name>
    <dbReference type="NCBI Taxonomy" id="117179"/>
    <lineage>
        <taxon>Eukaryota</taxon>
        <taxon>Fungi</taxon>
        <taxon>Dikarya</taxon>
        <taxon>Basidiomycota</taxon>
        <taxon>Ustilaginomycotina</taxon>
        <taxon>Exobasidiomycetes</taxon>
        <taxon>Tilletiales</taxon>
        <taxon>Tilletiaceae</taxon>
        <taxon>Tilletia</taxon>
    </lineage>
</organism>
<feature type="signal peptide" evidence="9">
    <location>
        <begin position="1"/>
        <end position="27"/>
    </location>
</feature>
<name>A0A8X7N6A1_9BASI</name>
<keyword evidence="4 8" id="KW-0378">Hydrolase</keyword>
<proteinExistence type="inferred from homology"/>
<dbReference type="GO" id="GO:0004622">
    <property type="term" value="F:phosphatidylcholine lysophospholipase activity"/>
    <property type="evidence" value="ECO:0007669"/>
    <property type="project" value="UniProtKB-EC"/>
</dbReference>
<feature type="region of interest" description="Disordered" evidence="10">
    <location>
        <begin position="613"/>
        <end position="652"/>
    </location>
</feature>
<dbReference type="GO" id="GO:0005829">
    <property type="term" value="C:cytosol"/>
    <property type="evidence" value="ECO:0007669"/>
    <property type="project" value="TreeGrafter"/>
</dbReference>
<comment type="catalytic activity">
    <reaction evidence="9">
        <text>a 1-acyl-sn-glycero-3-phosphocholine + H2O = sn-glycerol 3-phosphocholine + a fatty acid + H(+)</text>
        <dbReference type="Rhea" id="RHEA:15177"/>
        <dbReference type="ChEBI" id="CHEBI:15377"/>
        <dbReference type="ChEBI" id="CHEBI:15378"/>
        <dbReference type="ChEBI" id="CHEBI:16870"/>
        <dbReference type="ChEBI" id="CHEBI:28868"/>
        <dbReference type="ChEBI" id="CHEBI:58168"/>
        <dbReference type="EC" id="3.1.1.5"/>
    </reaction>
</comment>
<reference evidence="12" key="1">
    <citation type="submission" date="2016-04" db="EMBL/GenBank/DDBJ databases">
        <authorList>
            <person name="Nguyen H.D."/>
            <person name="Samba Siva P."/>
            <person name="Cullis J."/>
            <person name="Levesque C.A."/>
            <person name="Hambleton S."/>
        </authorList>
    </citation>
    <scope>NUCLEOTIDE SEQUENCE</scope>
    <source>
        <strain evidence="12">DAOMC 236422</strain>
    </source>
</reference>
<evidence type="ECO:0000256" key="10">
    <source>
        <dbReference type="SAM" id="MobiDB-lite"/>
    </source>
</evidence>
<reference evidence="12" key="2">
    <citation type="journal article" date="2019" name="IMA Fungus">
        <title>Genome sequencing and comparison of five Tilletia species to identify candidate genes for the detection of regulated species infecting wheat.</title>
        <authorList>
            <person name="Nguyen H.D.T."/>
            <person name="Sultana T."/>
            <person name="Kesanakurti P."/>
            <person name="Hambleton S."/>
        </authorList>
    </citation>
    <scope>NUCLEOTIDE SEQUENCE</scope>
    <source>
        <strain evidence="12">DAOMC 236422</strain>
    </source>
</reference>
<evidence type="ECO:0000256" key="3">
    <source>
        <dbReference type="ARBA" id="ARBA00022729"/>
    </source>
</evidence>
<gene>
    <name evidence="12" type="ORF">A4X09_0g4373</name>
</gene>
<dbReference type="EMBL" id="LWDG02000184">
    <property type="protein sequence ID" value="KAE8267967.1"/>
    <property type="molecule type" value="Genomic_DNA"/>
</dbReference>
<dbReference type="EC" id="3.1.1.5" evidence="2 9"/>
<dbReference type="SUPFAM" id="SSF52151">
    <property type="entry name" value="FabD/lysophospholipase-like"/>
    <property type="match status" value="1"/>
</dbReference>
<dbReference type="AlphaFoldDB" id="A0A8X7N6A1"/>
<dbReference type="GO" id="GO:0004623">
    <property type="term" value="F:phospholipase A2 activity"/>
    <property type="evidence" value="ECO:0007669"/>
    <property type="project" value="TreeGrafter"/>
</dbReference>
<evidence type="ECO:0000256" key="4">
    <source>
        <dbReference type="ARBA" id="ARBA00022801"/>
    </source>
</evidence>
<dbReference type="Pfam" id="PF01735">
    <property type="entry name" value="PLA2_B"/>
    <property type="match status" value="1"/>
</dbReference>
<evidence type="ECO:0000256" key="9">
    <source>
        <dbReference type="RuleBase" id="RU362103"/>
    </source>
</evidence>
<dbReference type="PANTHER" id="PTHR10728:SF33">
    <property type="entry name" value="LYSOPHOSPHOLIPASE 1-RELATED"/>
    <property type="match status" value="1"/>
</dbReference>
<dbReference type="Gene3D" id="3.40.1090.10">
    <property type="entry name" value="Cytosolic phospholipase A2 catalytic domain"/>
    <property type="match status" value="1"/>
</dbReference>
<evidence type="ECO:0000256" key="5">
    <source>
        <dbReference type="ARBA" id="ARBA00022963"/>
    </source>
</evidence>
<evidence type="ECO:0000256" key="6">
    <source>
        <dbReference type="ARBA" id="ARBA00023098"/>
    </source>
</evidence>
<dbReference type="PROSITE" id="PS51210">
    <property type="entry name" value="PLA2C"/>
    <property type="match status" value="1"/>
</dbReference>
<feature type="domain" description="PLA2c" evidence="11">
    <location>
        <begin position="49"/>
        <end position="596"/>
    </location>
</feature>
<evidence type="ECO:0000256" key="2">
    <source>
        <dbReference type="ARBA" id="ARBA00013274"/>
    </source>
</evidence>
<keyword evidence="6 8" id="KW-0443">Lipid metabolism</keyword>
<feature type="chain" id="PRO_5036517007" description="Lysophospholipase" evidence="9">
    <location>
        <begin position="28"/>
        <end position="683"/>
    </location>
</feature>
<evidence type="ECO:0000259" key="11">
    <source>
        <dbReference type="PROSITE" id="PS51210"/>
    </source>
</evidence>
<dbReference type="Proteomes" id="UP000078113">
    <property type="component" value="Unassembled WGS sequence"/>
</dbReference>
<keyword evidence="7" id="KW-0325">Glycoprotein</keyword>
<dbReference type="InterPro" id="IPR002642">
    <property type="entry name" value="LysoPLipase_cat_dom"/>
</dbReference>
<evidence type="ECO:0000256" key="1">
    <source>
        <dbReference type="ARBA" id="ARBA00008780"/>
    </source>
</evidence>
<evidence type="ECO:0000313" key="13">
    <source>
        <dbReference type="Proteomes" id="UP000078113"/>
    </source>
</evidence>
<keyword evidence="3 9" id="KW-0732">Signal</keyword>
<keyword evidence="5 8" id="KW-0442">Lipid degradation</keyword>
<dbReference type="SMART" id="SM00022">
    <property type="entry name" value="PLAc"/>
    <property type="match status" value="1"/>
</dbReference>
<evidence type="ECO:0000256" key="8">
    <source>
        <dbReference type="PROSITE-ProRule" id="PRU00555"/>
    </source>
</evidence>
<dbReference type="InterPro" id="IPR016035">
    <property type="entry name" value="Acyl_Trfase/lysoPLipase"/>
</dbReference>
<evidence type="ECO:0000313" key="12">
    <source>
        <dbReference type="EMBL" id="KAE8267967.1"/>
    </source>
</evidence>
<comment type="caution">
    <text evidence="12">The sequence shown here is derived from an EMBL/GenBank/DDBJ whole genome shotgun (WGS) entry which is preliminary data.</text>
</comment>
<dbReference type="PANTHER" id="PTHR10728">
    <property type="entry name" value="CYTOSOLIC PHOSPHOLIPASE A2"/>
    <property type="match status" value="1"/>
</dbReference>
<protein>
    <recommendedName>
        <fullName evidence="2 9">Lysophospholipase</fullName>
        <ecNumber evidence="2 9">3.1.1.5</ecNumber>
    </recommendedName>
</protein>
<keyword evidence="13" id="KW-1185">Reference proteome</keyword>
<dbReference type="GO" id="GO:0046475">
    <property type="term" value="P:glycerophospholipid catabolic process"/>
    <property type="evidence" value="ECO:0007669"/>
    <property type="project" value="TreeGrafter"/>
</dbReference>